<feature type="compositionally biased region" description="Low complexity" evidence="2">
    <location>
        <begin position="198"/>
        <end position="229"/>
    </location>
</feature>
<dbReference type="InterPro" id="IPR022263">
    <property type="entry name" value="KxYKxGKxW"/>
</dbReference>
<accession>A0A846ZFG7</accession>
<feature type="compositionally biased region" description="Low complexity" evidence="2">
    <location>
        <begin position="117"/>
        <end position="173"/>
    </location>
</feature>
<dbReference type="Proteomes" id="UP000590460">
    <property type="component" value="Unassembled WGS sequence"/>
</dbReference>
<feature type="compositionally biased region" description="Polar residues" evidence="2">
    <location>
        <begin position="186"/>
        <end position="197"/>
    </location>
</feature>
<organism evidence="3 4">
    <name type="scientific">Leuconostoc holzapfelii</name>
    <dbReference type="NCBI Taxonomy" id="434464"/>
    <lineage>
        <taxon>Bacteria</taxon>
        <taxon>Bacillati</taxon>
        <taxon>Bacillota</taxon>
        <taxon>Bacilli</taxon>
        <taxon>Lactobacillales</taxon>
        <taxon>Lactobacillaceae</taxon>
        <taxon>Leuconostoc</taxon>
    </lineage>
</organism>
<evidence type="ECO:0000313" key="3">
    <source>
        <dbReference type="EMBL" id="NKZ17652.1"/>
    </source>
</evidence>
<comment type="caution">
    <text evidence="3">The sequence shown here is derived from an EMBL/GenBank/DDBJ whole genome shotgun (WGS) entry which is preliminary data.</text>
</comment>
<protein>
    <submittedName>
        <fullName evidence="3">KxYKxGKxW signal peptide domain-containing protein</fullName>
    </submittedName>
</protein>
<proteinExistence type="predicted"/>
<evidence type="ECO:0000313" key="4">
    <source>
        <dbReference type="Proteomes" id="UP000590460"/>
    </source>
</evidence>
<dbReference type="RefSeq" id="WP_168675688.1">
    <property type="nucleotide sequence ID" value="NZ_BPKV01000002.1"/>
</dbReference>
<dbReference type="NCBIfam" id="TIGR03715">
    <property type="entry name" value="KxYKxGKxW"/>
    <property type="match status" value="1"/>
</dbReference>
<name>A0A846ZFG7_9LACO</name>
<evidence type="ECO:0000256" key="2">
    <source>
        <dbReference type="SAM" id="MobiDB-lite"/>
    </source>
</evidence>
<dbReference type="EMBL" id="JAAXPO010000001">
    <property type="protein sequence ID" value="NKZ17652.1"/>
    <property type="molecule type" value="Genomic_DNA"/>
</dbReference>
<evidence type="ECO:0000256" key="1">
    <source>
        <dbReference type="ARBA" id="ARBA00022729"/>
    </source>
</evidence>
<feature type="compositionally biased region" description="Low complexity" evidence="2">
    <location>
        <begin position="236"/>
        <end position="256"/>
    </location>
</feature>
<dbReference type="Pfam" id="PF19258">
    <property type="entry name" value="KxYKxGKxW_sig"/>
    <property type="match status" value="1"/>
</dbReference>
<dbReference type="AlphaFoldDB" id="A0A846ZFG7"/>
<gene>
    <name evidence="3" type="ORF">HF966_00370</name>
</gene>
<feature type="region of interest" description="Disordered" evidence="2">
    <location>
        <begin position="108"/>
        <end position="263"/>
    </location>
</feature>
<keyword evidence="1" id="KW-0732">Signal</keyword>
<reference evidence="3 4" key="1">
    <citation type="submission" date="2020-04" db="EMBL/GenBank/DDBJ databases">
        <title>MicrobeNet Type strains.</title>
        <authorList>
            <person name="Nicholson A.C."/>
        </authorList>
    </citation>
    <scope>NUCLEOTIDE SEQUENCE [LARGE SCALE GENOMIC DNA]</scope>
    <source>
        <strain evidence="3 4">CCUG 54536</strain>
    </source>
</reference>
<sequence length="466" mass="50055">MKRKHRLFKPEIKQVTRFKMYKDGKNWITAGLSRFTFLTKKSDLVEKTTTTQEKQQGHNGLLKGLIGVGALLGGTVMTNSDVFADTTVANEKNAAADNLVDQNKVTIPAGSTSTSTQVSGAGSVSESGVTSESEGTSTSASAETTASTSTVTSDQATTSQSTTASTNQGATGSNSEAARVDVSTGERVSSTSMSESAGETSQVTSQQGSETTTVSTSESTSETPTSSTSLTDNALNSATVNAENNTANAKANSSVSEPDYPASMPRSNDDNLYDFWWGALIAMDDSVTYDDILISVRRDNPDEIVIREKDTDGKIYTNTVTLAYYSYSSDVIAGLKFYFTKDGDRNSVRMQYTRMDSVKKTLINKYSYGIRDLGGGGQRKTTFVPIQVKQTVKLIDAETGKIIETHEEVGWEGERYTSTSGPVREGYYIEDLHNNGSGKISAYGKIGAEYSQRLSDTATVTYTQIG</sequence>